<accession>A0A1U7IL78</accession>
<gene>
    <name evidence="1" type="ORF">NIES2119_12375</name>
</gene>
<protein>
    <submittedName>
        <fullName evidence="1">Uncharacterized protein</fullName>
    </submittedName>
</protein>
<dbReference type="Proteomes" id="UP000185860">
    <property type="component" value="Unassembled WGS sequence"/>
</dbReference>
<evidence type="ECO:0000313" key="2">
    <source>
        <dbReference type="Proteomes" id="UP000185860"/>
    </source>
</evidence>
<dbReference type="RefSeq" id="WP_073593773.1">
    <property type="nucleotide sequence ID" value="NZ_MRCE01000010.1"/>
</dbReference>
<reference evidence="1 2" key="1">
    <citation type="submission" date="2016-11" db="EMBL/GenBank/DDBJ databases">
        <title>Draft Genome Sequences of Nine Cyanobacterial Strains from Diverse Habitats.</title>
        <authorList>
            <person name="Zhu T."/>
            <person name="Hou S."/>
            <person name="Lu X."/>
            <person name="Hess W.R."/>
        </authorList>
    </citation>
    <scope>NUCLEOTIDE SEQUENCE [LARGE SCALE GENOMIC DNA]</scope>
    <source>
        <strain evidence="1 2">IAM M-71</strain>
    </source>
</reference>
<evidence type="ECO:0000313" key="1">
    <source>
        <dbReference type="EMBL" id="OKH37932.1"/>
    </source>
</evidence>
<dbReference type="EMBL" id="MRCE01000010">
    <property type="protein sequence ID" value="OKH37932.1"/>
    <property type="molecule type" value="Genomic_DNA"/>
</dbReference>
<dbReference type="STRING" id="454136.NIES2119_12375"/>
<dbReference type="AlphaFoldDB" id="A0A1U7IL78"/>
<sequence length="145" mass="15420">MSVNLPKIVGGVLSVSAIVLSTNLAVTQTTPTIRQITQNTNVKTVGKVDPSQDIDVIITNNTSTTLAAGFSGGSKVKIEPKDKTTVSFTDVPVNLFIYSFGENVNTKYNTTISGNTITVEVVAIDRTTVGDNSLNVYRSGAVYIY</sequence>
<proteinExistence type="predicted"/>
<name>A0A1U7IL78_9CYAN</name>
<dbReference type="OrthoDB" id="9915074at2"/>
<comment type="caution">
    <text evidence="1">The sequence shown here is derived from an EMBL/GenBank/DDBJ whole genome shotgun (WGS) entry which is preliminary data.</text>
</comment>
<organism evidence="1 2">
    <name type="scientific">[Phormidium ambiguum] IAM M-71</name>
    <dbReference type="NCBI Taxonomy" id="454136"/>
    <lineage>
        <taxon>Bacteria</taxon>
        <taxon>Bacillati</taxon>
        <taxon>Cyanobacteriota</taxon>
        <taxon>Cyanophyceae</taxon>
        <taxon>Oscillatoriophycideae</taxon>
        <taxon>Aerosakkonematales</taxon>
        <taxon>Aerosakkonemataceae</taxon>
        <taxon>Floridanema</taxon>
    </lineage>
</organism>